<dbReference type="RefSeq" id="WP_229725579.1">
    <property type="nucleotide sequence ID" value="NZ_BMGR01000019.1"/>
</dbReference>
<dbReference type="Proteomes" id="UP000644756">
    <property type="component" value="Unassembled WGS sequence"/>
</dbReference>
<name>A0A917G507_9BACL</name>
<feature type="domain" description="PilZ" evidence="1">
    <location>
        <begin position="37"/>
        <end position="109"/>
    </location>
</feature>
<dbReference type="GO" id="GO:0035438">
    <property type="term" value="F:cyclic-di-GMP binding"/>
    <property type="evidence" value="ECO:0007669"/>
    <property type="project" value="InterPro"/>
</dbReference>
<evidence type="ECO:0000259" key="1">
    <source>
        <dbReference type="Pfam" id="PF07238"/>
    </source>
</evidence>
<dbReference type="AlphaFoldDB" id="A0A917G507"/>
<gene>
    <name evidence="2" type="ORF">GCM10010916_44720</name>
</gene>
<dbReference type="InterPro" id="IPR009875">
    <property type="entry name" value="PilZ_domain"/>
</dbReference>
<dbReference type="Pfam" id="PF07238">
    <property type="entry name" value="PilZ"/>
    <property type="match status" value="1"/>
</dbReference>
<comment type="caution">
    <text evidence="2">The sequence shown here is derived from an EMBL/GenBank/DDBJ whole genome shotgun (WGS) entry which is preliminary data.</text>
</comment>
<keyword evidence="3" id="KW-1185">Reference proteome</keyword>
<dbReference type="SUPFAM" id="SSF141371">
    <property type="entry name" value="PilZ domain-like"/>
    <property type="match status" value="1"/>
</dbReference>
<evidence type="ECO:0000313" key="2">
    <source>
        <dbReference type="EMBL" id="GGG23205.1"/>
    </source>
</evidence>
<proteinExistence type="predicted"/>
<reference evidence="2" key="1">
    <citation type="journal article" date="2014" name="Int. J. Syst. Evol. Microbiol.">
        <title>Complete genome sequence of Corynebacterium casei LMG S-19264T (=DSM 44701T), isolated from a smear-ripened cheese.</title>
        <authorList>
            <consortium name="US DOE Joint Genome Institute (JGI-PGF)"/>
            <person name="Walter F."/>
            <person name="Albersmeier A."/>
            <person name="Kalinowski J."/>
            <person name="Ruckert C."/>
        </authorList>
    </citation>
    <scope>NUCLEOTIDE SEQUENCE</scope>
    <source>
        <strain evidence="2">CGMCC 1.12987</strain>
    </source>
</reference>
<reference evidence="2" key="2">
    <citation type="submission" date="2020-09" db="EMBL/GenBank/DDBJ databases">
        <authorList>
            <person name="Sun Q."/>
            <person name="Zhou Y."/>
        </authorList>
    </citation>
    <scope>NUCLEOTIDE SEQUENCE</scope>
    <source>
        <strain evidence="2">CGMCC 1.12987</strain>
    </source>
</reference>
<dbReference type="EMBL" id="BMGR01000019">
    <property type="protein sequence ID" value="GGG23205.1"/>
    <property type="molecule type" value="Genomic_DNA"/>
</dbReference>
<sequence length="126" mass="14774">MVLTRRKEPFRYLLKEPESCRFQIVDINGKAVHTKLARAEFINVSKAGCRFAAKLDLRHTHNKIKLIIHIQLNEEPLQLKGTIRWQQQVGGQLFLYGMEFDPDDRMYELISRELRLLAGRNKITVV</sequence>
<organism evidence="2 3">
    <name type="scientific">Paenibacillus abyssi</name>
    <dbReference type="NCBI Taxonomy" id="1340531"/>
    <lineage>
        <taxon>Bacteria</taxon>
        <taxon>Bacillati</taxon>
        <taxon>Bacillota</taxon>
        <taxon>Bacilli</taxon>
        <taxon>Bacillales</taxon>
        <taxon>Paenibacillaceae</taxon>
        <taxon>Paenibacillus</taxon>
    </lineage>
</organism>
<accession>A0A917G507</accession>
<dbReference type="Gene3D" id="2.40.10.220">
    <property type="entry name" value="predicted glycosyltransferase like domains"/>
    <property type="match status" value="1"/>
</dbReference>
<evidence type="ECO:0000313" key="3">
    <source>
        <dbReference type="Proteomes" id="UP000644756"/>
    </source>
</evidence>
<protein>
    <recommendedName>
        <fullName evidence="1">PilZ domain-containing protein</fullName>
    </recommendedName>
</protein>